<evidence type="ECO:0008006" key="4">
    <source>
        <dbReference type="Google" id="ProtNLM"/>
    </source>
</evidence>
<proteinExistence type="predicted"/>
<dbReference type="SUPFAM" id="SSF160104">
    <property type="entry name" value="Acetoacetate decarboxylase-like"/>
    <property type="match status" value="1"/>
</dbReference>
<feature type="chain" id="PRO_5007562813" description="Acetoacetate decarboxylase" evidence="1">
    <location>
        <begin position="27"/>
        <end position="350"/>
    </location>
</feature>
<protein>
    <recommendedName>
        <fullName evidence="4">Acetoacetate decarboxylase</fullName>
    </recommendedName>
</protein>
<organism evidence="2 3">
    <name type="scientific">Acinetobacter venetianus</name>
    <dbReference type="NCBI Taxonomy" id="52133"/>
    <lineage>
        <taxon>Bacteria</taxon>
        <taxon>Pseudomonadati</taxon>
        <taxon>Pseudomonadota</taxon>
        <taxon>Gammaproteobacteria</taxon>
        <taxon>Moraxellales</taxon>
        <taxon>Moraxellaceae</taxon>
        <taxon>Acinetobacter</taxon>
    </lineage>
</organism>
<evidence type="ECO:0000256" key="1">
    <source>
        <dbReference type="SAM" id="SignalP"/>
    </source>
</evidence>
<evidence type="ECO:0000313" key="2">
    <source>
        <dbReference type="EMBL" id="KXZ67569.1"/>
    </source>
</evidence>
<dbReference type="RefSeq" id="WP_061519038.1">
    <property type="nucleotide sequence ID" value="NZ_JRUE01000185.1"/>
</dbReference>
<dbReference type="Gene3D" id="2.40.400.10">
    <property type="entry name" value="Acetoacetate decarboxylase-like"/>
    <property type="match status" value="1"/>
</dbReference>
<dbReference type="InterPro" id="IPR023375">
    <property type="entry name" value="ADC_dom_sf"/>
</dbReference>
<reference evidence="2 3" key="1">
    <citation type="journal article" date="2016" name="Sci. Rep.">
        <title>Genomic and phenotypic characterization of the species Acinetobacter venetianus.</title>
        <authorList>
            <person name="Fondi M."/>
            <person name="Maida I."/>
            <person name="Perrin E."/>
            <person name="Orlandini V."/>
            <person name="La Torre L."/>
            <person name="Bosi E."/>
            <person name="Negroni A."/>
            <person name="Zanaroli G."/>
            <person name="Fava F."/>
            <person name="Decorosi F."/>
            <person name="Giovannetti L."/>
            <person name="Viti C."/>
            <person name="Vaneechoutte M."/>
            <person name="Dijkshoorn L."/>
            <person name="Fani R."/>
        </authorList>
    </citation>
    <scope>NUCLEOTIDE SEQUENCE [LARGE SCALE GENOMIC DNA]</scope>
    <source>
        <strain evidence="2 3">LUH5627</strain>
    </source>
</reference>
<dbReference type="AlphaFoldDB" id="A0A150HMW7"/>
<gene>
    <name evidence="2" type="ORF">AVENLUH5627_02146</name>
</gene>
<sequence length="350" mass="39005">MFKNLNLRRTASAISTGLLISLSAQAEETHFGVTTNKVNATQNALETTTVEFGPYKVQVPKGGYYDRFRMNPDLDEVAKDTAAGNIGYFRNIPKKLVDTRVGKVWSPNFYYRTSNVQLLMLAPIDKLKAKLPAPLEPLHALPGYGLVSLTFFSYAVGDVDPYDEVSVAIVVRQPGVHHFNSTELVSSMRTHQYYGHVLALPVDTEIARVRGVYGYQLPKWLTAIDLNIGEKQVQARIFNTNGTPDLGFTAPLPKLKTVKPQSRIETKTMYQLVDGQWHSTSVESNTLTYGQKLFPKHVELTKNGGPLSKLLDELGASKILRFDVVKDAQLALNMPIPYKALDNVTLHKKK</sequence>
<evidence type="ECO:0000313" key="3">
    <source>
        <dbReference type="Proteomes" id="UP000075680"/>
    </source>
</evidence>
<dbReference type="PATRIC" id="fig|52133.18.peg.2223"/>
<dbReference type="EMBL" id="JRUE01000185">
    <property type="protein sequence ID" value="KXZ67569.1"/>
    <property type="molecule type" value="Genomic_DNA"/>
</dbReference>
<keyword evidence="1" id="KW-0732">Signal</keyword>
<dbReference type="Proteomes" id="UP000075680">
    <property type="component" value="Unassembled WGS sequence"/>
</dbReference>
<feature type="signal peptide" evidence="1">
    <location>
        <begin position="1"/>
        <end position="26"/>
    </location>
</feature>
<name>A0A150HMW7_9GAMM</name>
<comment type="caution">
    <text evidence="2">The sequence shown here is derived from an EMBL/GenBank/DDBJ whole genome shotgun (WGS) entry which is preliminary data.</text>
</comment>
<accession>A0A150HMW7</accession>